<protein>
    <recommendedName>
        <fullName evidence="5">GAG-pre-integrase domain-containing protein</fullName>
    </recommendedName>
</protein>
<feature type="domain" description="Retroviral polymerase SH3-like" evidence="2">
    <location>
        <begin position="152"/>
        <end position="211"/>
    </location>
</feature>
<sequence length="312" mass="34692">MYGGNLEDIPLGGEEISEYRNIELQDLIDFERKRVLGVTKKINGLFVLNSKSFSKQEIEKYASLLSSSLKVVNIVNAIDAKVWHNRLGHTSEAVLKHILPFDDVHSLNNSPCMVCPLAKQQRLPSSNLNWKSPYKIYFSAQPSIDHLKVFGCLCFFSNHSTHKTKLDPRAIPGVFIGYPSGQKGYKVYDLVSKKVVITRDVKFLEHSFHLHHTFQKSHLFDIDAHTVNDDTCFPSVSVSYEPIVADFVQECVPVVSDATSSPLFSESSSESFIATPSTVIPSDVPLAPRQSSSVALGNNTLEYSTAHSSFVA</sequence>
<evidence type="ECO:0000259" key="1">
    <source>
        <dbReference type="Pfam" id="PF13976"/>
    </source>
</evidence>
<dbReference type="InterPro" id="IPR057670">
    <property type="entry name" value="SH3_retrovirus"/>
</dbReference>
<dbReference type="Pfam" id="PF13976">
    <property type="entry name" value="gag_pre-integrs"/>
    <property type="match status" value="1"/>
</dbReference>
<dbReference type="PANTHER" id="PTHR42648">
    <property type="entry name" value="TRANSPOSASE, PUTATIVE-RELATED"/>
    <property type="match status" value="1"/>
</dbReference>
<evidence type="ECO:0000259" key="2">
    <source>
        <dbReference type="Pfam" id="PF25597"/>
    </source>
</evidence>
<dbReference type="Pfam" id="PF25597">
    <property type="entry name" value="SH3_retrovirus"/>
    <property type="match status" value="1"/>
</dbReference>
<evidence type="ECO:0000313" key="4">
    <source>
        <dbReference type="Proteomes" id="UP001454036"/>
    </source>
</evidence>
<dbReference type="PANTHER" id="PTHR42648:SF31">
    <property type="entry name" value="RNA-DIRECTED DNA POLYMERASE"/>
    <property type="match status" value="1"/>
</dbReference>
<keyword evidence="4" id="KW-1185">Reference proteome</keyword>
<gene>
    <name evidence="3" type="ORF">LIER_41351</name>
</gene>
<accession>A0AAV3RB62</accession>
<organism evidence="3 4">
    <name type="scientific">Lithospermum erythrorhizon</name>
    <name type="common">Purple gromwell</name>
    <name type="synonym">Lithospermum officinale var. erythrorhizon</name>
    <dbReference type="NCBI Taxonomy" id="34254"/>
    <lineage>
        <taxon>Eukaryota</taxon>
        <taxon>Viridiplantae</taxon>
        <taxon>Streptophyta</taxon>
        <taxon>Embryophyta</taxon>
        <taxon>Tracheophyta</taxon>
        <taxon>Spermatophyta</taxon>
        <taxon>Magnoliopsida</taxon>
        <taxon>eudicotyledons</taxon>
        <taxon>Gunneridae</taxon>
        <taxon>Pentapetalae</taxon>
        <taxon>asterids</taxon>
        <taxon>lamiids</taxon>
        <taxon>Boraginales</taxon>
        <taxon>Boraginaceae</taxon>
        <taxon>Boraginoideae</taxon>
        <taxon>Lithospermeae</taxon>
        <taxon>Lithospermum</taxon>
    </lineage>
</organism>
<comment type="caution">
    <text evidence="3">The sequence shown here is derived from an EMBL/GenBank/DDBJ whole genome shotgun (WGS) entry which is preliminary data.</text>
</comment>
<dbReference type="InterPro" id="IPR025724">
    <property type="entry name" value="GAG-pre-integrase_dom"/>
</dbReference>
<evidence type="ECO:0008006" key="5">
    <source>
        <dbReference type="Google" id="ProtNLM"/>
    </source>
</evidence>
<dbReference type="Proteomes" id="UP001454036">
    <property type="component" value="Unassembled WGS sequence"/>
</dbReference>
<evidence type="ECO:0000313" key="3">
    <source>
        <dbReference type="EMBL" id="GAA0172513.1"/>
    </source>
</evidence>
<name>A0AAV3RB62_LITER</name>
<proteinExistence type="predicted"/>
<dbReference type="InterPro" id="IPR039537">
    <property type="entry name" value="Retrotran_Ty1/copia-like"/>
</dbReference>
<reference evidence="3 4" key="1">
    <citation type="submission" date="2024-01" db="EMBL/GenBank/DDBJ databases">
        <title>The complete chloroplast genome sequence of Lithospermum erythrorhizon: insights into the phylogenetic relationship among Boraginaceae species and the maternal lineages of purple gromwells.</title>
        <authorList>
            <person name="Okada T."/>
            <person name="Watanabe K."/>
        </authorList>
    </citation>
    <scope>NUCLEOTIDE SEQUENCE [LARGE SCALE GENOMIC DNA]</scope>
</reference>
<feature type="domain" description="GAG-pre-integrase" evidence="1">
    <location>
        <begin position="72"/>
        <end position="120"/>
    </location>
</feature>
<dbReference type="AlphaFoldDB" id="A0AAV3RB62"/>
<dbReference type="EMBL" id="BAABME010025662">
    <property type="protein sequence ID" value="GAA0172513.1"/>
    <property type="molecule type" value="Genomic_DNA"/>
</dbReference>